<gene>
    <name evidence="5" type="ORF">BN1804_00204</name>
</gene>
<evidence type="ECO:0000256" key="1">
    <source>
        <dbReference type="ARBA" id="ARBA00022612"/>
    </source>
</evidence>
<keyword evidence="1" id="KW-1188">Viral release from host cell</keyword>
<feature type="domain" description="Prohead serine protease" evidence="4">
    <location>
        <begin position="19"/>
        <end position="162"/>
    </location>
</feature>
<name>A0A0G4PZA3_9GAMM</name>
<evidence type="ECO:0000313" key="6">
    <source>
        <dbReference type="Proteomes" id="UP000183920"/>
    </source>
</evidence>
<dbReference type="RefSeq" id="WP_072062640.1">
    <property type="nucleotide sequence ID" value="NZ_CVRY01000001.1"/>
</dbReference>
<reference evidence="6" key="1">
    <citation type="submission" date="2015-06" db="EMBL/GenBank/DDBJ databases">
        <authorList>
            <person name="Urmite Genomes"/>
        </authorList>
    </citation>
    <scope>NUCLEOTIDE SEQUENCE [LARGE SCALE GENOMIC DNA]</scope>
    <source>
        <strain evidence="6">CSUR P1867</strain>
    </source>
</reference>
<dbReference type="EMBL" id="CVRY01000001">
    <property type="protein sequence ID" value="CRL59032.1"/>
    <property type="molecule type" value="Genomic_DNA"/>
</dbReference>
<dbReference type="InterPro" id="IPR054613">
    <property type="entry name" value="Peptidase_S78_dom"/>
</dbReference>
<dbReference type="NCBIfam" id="TIGR01543">
    <property type="entry name" value="proheadase_HK97"/>
    <property type="match status" value="1"/>
</dbReference>
<evidence type="ECO:0000259" key="4">
    <source>
        <dbReference type="Pfam" id="PF04586"/>
    </source>
</evidence>
<sequence length="222" mass="24684">MPDIKKTLNFDDAEIKFTGDGTQGVFEGYASVFSHQDLDGDIILPGAFKHVLDKQKQKVAMFYNHRVWELPVGKWEYMEEDQKGLRVRGQLTPGHSAAQDLKAAMKHGTVDGLSIGFGCLRNDFERTPSGRIFKNISLLREISICTFPANDQAQVSSLKSIDGLLTIRDIEDWLRESAGLSKSEAVGFISRFKSAIRSESDDTQQSLVASIVNQINAFNLKG</sequence>
<evidence type="ECO:0000256" key="2">
    <source>
        <dbReference type="ARBA" id="ARBA00022670"/>
    </source>
</evidence>
<dbReference type="GO" id="GO:0006508">
    <property type="term" value="P:proteolysis"/>
    <property type="evidence" value="ECO:0007669"/>
    <property type="project" value="UniProtKB-KW"/>
</dbReference>
<keyword evidence="3" id="KW-0378">Hydrolase</keyword>
<evidence type="ECO:0000256" key="3">
    <source>
        <dbReference type="ARBA" id="ARBA00022801"/>
    </source>
</evidence>
<accession>A0A0G4PZA3</accession>
<protein>
    <submittedName>
        <fullName evidence="5">Caudovirus prohead protease</fullName>
    </submittedName>
</protein>
<dbReference type="Proteomes" id="UP000183920">
    <property type="component" value="Unassembled WGS sequence"/>
</dbReference>
<dbReference type="Pfam" id="PF04586">
    <property type="entry name" value="Peptidase_S78"/>
    <property type="match status" value="1"/>
</dbReference>
<keyword evidence="2 5" id="KW-0645">Protease</keyword>
<dbReference type="AlphaFoldDB" id="A0A0G4PZA3"/>
<evidence type="ECO:0000313" key="5">
    <source>
        <dbReference type="EMBL" id="CRL59032.1"/>
    </source>
</evidence>
<dbReference type="GO" id="GO:0008233">
    <property type="term" value="F:peptidase activity"/>
    <property type="evidence" value="ECO:0007669"/>
    <property type="project" value="UniProtKB-KW"/>
</dbReference>
<organism evidence="5 6">
    <name type="scientific">Proteus penneri</name>
    <dbReference type="NCBI Taxonomy" id="102862"/>
    <lineage>
        <taxon>Bacteria</taxon>
        <taxon>Pseudomonadati</taxon>
        <taxon>Pseudomonadota</taxon>
        <taxon>Gammaproteobacteria</taxon>
        <taxon>Enterobacterales</taxon>
        <taxon>Morganellaceae</taxon>
        <taxon>Proteus</taxon>
    </lineage>
</organism>
<proteinExistence type="predicted"/>
<dbReference type="SUPFAM" id="SSF50789">
    <property type="entry name" value="Herpes virus serine proteinase, assemblin"/>
    <property type="match status" value="1"/>
</dbReference>
<dbReference type="InterPro" id="IPR006433">
    <property type="entry name" value="Prohead_protease"/>
</dbReference>